<keyword evidence="5" id="KW-1185">Reference proteome</keyword>
<dbReference type="Proteomes" id="UP000683428">
    <property type="component" value="Chromosome"/>
</dbReference>
<dbReference type="EMBL" id="CP064782">
    <property type="protein sequence ID" value="QWT49838.1"/>
    <property type="molecule type" value="Genomic_DNA"/>
</dbReference>
<dbReference type="GO" id="GO:0016818">
    <property type="term" value="F:hydrolase activity, acting on acid anhydrides, in phosphorus-containing anhydrides"/>
    <property type="evidence" value="ECO:0007669"/>
    <property type="project" value="InterPro"/>
</dbReference>
<evidence type="ECO:0000313" key="4">
    <source>
        <dbReference type="EMBL" id="QWT49838.1"/>
    </source>
</evidence>
<evidence type="ECO:0000313" key="5">
    <source>
        <dbReference type="Proteomes" id="UP000683428"/>
    </source>
</evidence>
<dbReference type="GO" id="GO:0003676">
    <property type="term" value="F:nucleic acid binding"/>
    <property type="evidence" value="ECO:0007669"/>
    <property type="project" value="InterPro"/>
</dbReference>
<organism evidence="4 5">
    <name type="scientific">Azospira inquinata</name>
    <dbReference type="NCBI Taxonomy" id="2785627"/>
    <lineage>
        <taxon>Bacteria</taxon>
        <taxon>Pseudomonadati</taxon>
        <taxon>Pseudomonadota</taxon>
        <taxon>Betaproteobacteria</taxon>
        <taxon>Rhodocyclales</taxon>
        <taxon>Rhodocyclaceae</taxon>
        <taxon>Azospira</taxon>
    </lineage>
</organism>
<dbReference type="InterPro" id="IPR014905">
    <property type="entry name" value="HIRAN"/>
</dbReference>
<name>A0A975SP40_9RHOO</name>
<dbReference type="SMART" id="SM00910">
    <property type="entry name" value="HIRAN"/>
    <property type="match status" value="1"/>
</dbReference>
<evidence type="ECO:0000259" key="3">
    <source>
        <dbReference type="SMART" id="SM00910"/>
    </source>
</evidence>
<dbReference type="Pfam" id="PF08797">
    <property type="entry name" value="HIRAN"/>
    <property type="match status" value="1"/>
</dbReference>
<accession>A0A975SP40</accession>
<dbReference type="KEGG" id="aiq:Azoinq_04305"/>
<gene>
    <name evidence="4" type="ORF">Azoinq_04305</name>
</gene>
<reference evidence="4" key="1">
    <citation type="submission" date="2020-11" db="EMBL/GenBank/DDBJ databases">
        <title>Azospira inquinata sp. nov.</title>
        <authorList>
            <person name="Moe W.M."/>
            <person name="Mikes M.C."/>
        </authorList>
    </citation>
    <scope>NUCLEOTIDE SEQUENCE</scope>
    <source>
        <strain evidence="4">Azo-3</strain>
    </source>
</reference>
<sequence length="138" mass="15295">MNSRSRPGPLLLAALLTGLGGPGHGAEGPPTLRILIQTSPLAGAQYYAANRVWDQLRPGDRLTLAREGENPHDSRAIRVAWHGVQLGYLPRLENDAVADAMDRHAPLEARISRLRPDSDPWRRVEVQVFLVIRRSVLE</sequence>
<evidence type="ECO:0000256" key="1">
    <source>
        <dbReference type="ARBA" id="ARBA00022723"/>
    </source>
</evidence>
<protein>
    <submittedName>
        <fullName evidence="4">HIRAN domain-containing protein</fullName>
    </submittedName>
</protein>
<dbReference type="GO" id="GO:0008270">
    <property type="term" value="F:zinc ion binding"/>
    <property type="evidence" value="ECO:0007669"/>
    <property type="project" value="InterPro"/>
</dbReference>
<evidence type="ECO:0000256" key="2">
    <source>
        <dbReference type="ARBA" id="ARBA00022801"/>
    </source>
</evidence>
<keyword evidence="1" id="KW-0479">Metal-binding</keyword>
<keyword evidence="2" id="KW-0378">Hydrolase</keyword>
<feature type="domain" description="HIRAN" evidence="3">
    <location>
        <begin position="36"/>
        <end position="132"/>
    </location>
</feature>
<proteinExistence type="predicted"/>
<dbReference type="RefSeq" id="WP_216131946.1">
    <property type="nucleotide sequence ID" value="NZ_CP064782.1"/>
</dbReference>
<dbReference type="AlphaFoldDB" id="A0A975SP40"/>